<dbReference type="SUPFAM" id="SSF57850">
    <property type="entry name" value="RING/U-box"/>
    <property type="match status" value="1"/>
</dbReference>
<proteinExistence type="predicted"/>
<feature type="compositionally biased region" description="Basic and acidic residues" evidence="5">
    <location>
        <begin position="452"/>
        <end position="469"/>
    </location>
</feature>
<evidence type="ECO:0000259" key="6">
    <source>
        <dbReference type="PROSITE" id="PS50089"/>
    </source>
</evidence>
<dbReference type="STRING" id="644358.A0A0C4E1S6"/>
<feature type="compositionally biased region" description="Low complexity" evidence="5">
    <location>
        <begin position="196"/>
        <end position="230"/>
    </location>
</feature>
<feature type="compositionally biased region" description="Polar residues" evidence="5">
    <location>
        <begin position="352"/>
        <end position="367"/>
    </location>
</feature>
<evidence type="ECO:0000313" key="9">
    <source>
        <dbReference type="Proteomes" id="UP000011715"/>
    </source>
</evidence>
<dbReference type="PANTHER" id="PTHR14155:SF627">
    <property type="entry name" value="OS06G0192800 PROTEIN"/>
    <property type="match status" value="1"/>
</dbReference>
<evidence type="ECO:0000313" key="8">
    <source>
        <dbReference type="EnsemblFungi" id="MAPG_06345T0"/>
    </source>
</evidence>
<feature type="region of interest" description="Disordered" evidence="5">
    <location>
        <begin position="273"/>
        <end position="469"/>
    </location>
</feature>
<sequence length="615" mass="65879">MDYVMHSSIPEPPAPRLQHPPITGAGTCPYSVAHRVDHHGSPLPSPNYNSVSSLLSPVRNPLHSSSPPHLLSQQQQQHNHHAHHAHAHAHAQAHHHHQHTNSQPHSHSHSHSQSHPHHPYDPVHPPPSTNHWFSHHQPPAPQPPHWAHQFGAPDTRSSSSSGLFAPQQLPSLFPALEHHHHHSHPHQQYMGGAGGSHHNNNNNGNSSSSNNGGSASSSTSNLHSNSSSSSGGSGLGAGPAVNPLLVTQHSLGQSLDPFASSWSLFRQHPHRLPESAQRFNPGPHAHLGNPQQQHPTPANAASAPAVSPRTLPNPTMPEHHGQTPPANSQQPEYGSFSHSSSTSPSSSARASPNPTGSGSPAHSSPGTSGRPLHEQQGPQTPTRSEANLGSQPRSNGSPQGPAIATSPSVSPPALTPVAAGGMDQPAGRSGPGGHVSISDSERRRSTPSHRRSAVEVHVSDDDSDSSEEHMEEMFIQQLGAAGHPYTVRMNDFTEDRIRRQQLLRGALNNKRIASKGALASLQSVDIDSLPENERTCVICYNEFGIPNPEGINEAPLRLPKCKHVFGDHCIKKWFEESDSCPYCRDKVPSEPARRLTARSVNNIFAAALPDGRPAL</sequence>
<dbReference type="eggNOG" id="KOG0800">
    <property type="taxonomic scope" value="Eukaryota"/>
</dbReference>
<feature type="compositionally biased region" description="Low complexity" evidence="5">
    <location>
        <begin position="335"/>
        <end position="351"/>
    </location>
</feature>
<reference evidence="9" key="1">
    <citation type="submission" date="2010-05" db="EMBL/GenBank/DDBJ databases">
        <title>The genome sequence of Magnaporthe poae strain ATCC 64411.</title>
        <authorList>
            <person name="Ma L.-J."/>
            <person name="Dead R."/>
            <person name="Young S."/>
            <person name="Zeng Q."/>
            <person name="Koehrsen M."/>
            <person name="Alvarado L."/>
            <person name="Berlin A."/>
            <person name="Chapman S.B."/>
            <person name="Chen Z."/>
            <person name="Freedman E."/>
            <person name="Gellesch M."/>
            <person name="Goldberg J."/>
            <person name="Griggs A."/>
            <person name="Gujja S."/>
            <person name="Heilman E.R."/>
            <person name="Heiman D."/>
            <person name="Hepburn T."/>
            <person name="Howarth C."/>
            <person name="Jen D."/>
            <person name="Larson L."/>
            <person name="Mehta T."/>
            <person name="Neiman D."/>
            <person name="Pearson M."/>
            <person name="Roberts A."/>
            <person name="Saif S."/>
            <person name="Shea T."/>
            <person name="Shenoy N."/>
            <person name="Sisk P."/>
            <person name="Stolte C."/>
            <person name="Sykes S."/>
            <person name="Walk T."/>
            <person name="White J."/>
            <person name="Yandava C."/>
            <person name="Haas B."/>
            <person name="Nusbaum C."/>
            <person name="Birren B."/>
        </authorList>
    </citation>
    <scope>NUCLEOTIDE SEQUENCE [LARGE SCALE GENOMIC DNA]</scope>
    <source>
        <strain evidence="9">ATCC 64411 / 73-15</strain>
    </source>
</reference>
<keyword evidence="3" id="KW-0862">Zinc</keyword>
<organism evidence="8 9">
    <name type="scientific">Magnaporthiopsis poae (strain ATCC 64411 / 73-15)</name>
    <name type="common">Kentucky bluegrass fungus</name>
    <name type="synonym">Magnaporthe poae</name>
    <dbReference type="NCBI Taxonomy" id="644358"/>
    <lineage>
        <taxon>Eukaryota</taxon>
        <taxon>Fungi</taxon>
        <taxon>Dikarya</taxon>
        <taxon>Ascomycota</taxon>
        <taxon>Pezizomycotina</taxon>
        <taxon>Sordariomycetes</taxon>
        <taxon>Sordariomycetidae</taxon>
        <taxon>Magnaporthales</taxon>
        <taxon>Magnaporthaceae</taxon>
        <taxon>Magnaporthiopsis</taxon>
    </lineage>
</organism>
<evidence type="ECO:0000256" key="3">
    <source>
        <dbReference type="ARBA" id="ARBA00022833"/>
    </source>
</evidence>
<feature type="compositionally biased region" description="Low complexity" evidence="5">
    <location>
        <begin position="60"/>
        <end position="77"/>
    </location>
</feature>
<feature type="compositionally biased region" description="Polar residues" evidence="5">
    <location>
        <begin position="46"/>
        <end position="55"/>
    </location>
</feature>
<evidence type="ECO:0000256" key="5">
    <source>
        <dbReference type="SAM" id="MobiDB-lite"/>
    </source>
</evidence>
<feature type="region of interest" description="Disordered" evidence="5">
    <location>
        <begin position="1"/>
        <end position="166"/>
    </location>
</feature>
<gene>
    <name evidence="7" type="ORF">MAPG_06345</name>
</gene>
<evidence type="ECO:0000256" key="4">
    <source>
        <dbReference type="PROSITE-ProRule" id="PRU00175"/>
    </source>
</evidence>
<dbReference type="InterPro" id="IPR013083">
    <property type="entry name" value="Znf_RING/FYVE/PHD"/>
</dbReference>
<dbReference type="OrthoDB" id="8062037at2759"/>
<accession>A0A0C4E1S6</accession>
<dbReference type="PROSITE" id="PS50089">
    <property type="entry name" value="ZF_RING_2"/>
    <property type="match status" value="1"/>
</dbReference>
<feature type="domain" description="RING-type" evidence="6">
    <location>
        <begin position="536"/>
        <end position="584"/>
    </location>
</feature>
<feature type="compositionally biased region" description="Polar residues" evidence="5">
    <location>
        <begin position="376"/>
        <end position="398"/>
    </location>
</feature>
<dbReference type="Pfam" id="PF13639">
    <property type="entry name" value="zf-RING_2"/>
    <property type="match status" value="1"/>
</dbReference>
<keyword evidence="9" id="KW-1185">Reference proteome</keyword>
<dbReference type="InterPro" id="IPR001841">
    <property type="entry name" value="Znf_RING"/>
</dbReference>
<dbReference type="EnsemblFungi" id="MAPG_06345T0">
    <property type="protein sequence ID" value="MAPG_06345T0"/>
    <property type="gene ID" value="MAPG_06345"/>
</dbReference>
<dbReference type="Gene3D" id="3.30.40.10">
    <property type="entry name" value="Zinc/RING finger domain, C3HC4 (zinc finger)"/>
    <property type="match status" value="1"/>
</dbReference>
<dbReference type="EMBL" id="GL876970">
    <property type="protein sequence ID" value="KLU87345.1"/>
    <property type="molecule type" value="Genomic_DNA"/>
</dbReference>
<reference evidence="7" key="2">
    <citation type="submission" date="2010-05" db="EMBL/GenBank/DDBJ databases">
        <title>The Genome Sequence of Magnaporthe poae strain ATCC 64411.</title>
        <authorList>
            <consortium name="The Broad Institute Genome Sequencing Platform"/>
            <consortium name="Broad Institute Genome Sequencing Center for Infectious Disease"/>
            <person name="Ma L.-J."/>
            <person name="Dead R."/>
            <person name="Young S."/>
            <person name="Zeng Q."/>
            <person name="Koehrsen M."/>
            <person name="Alvarado L."/>
            <person name="Berlin A."/>
            <person name="Chapman S.B."/>
            <person name="Chen Z."/>
            <person name="Freedman E."/>
            <person name="Gellesch M."/>
            <person name="Goldberg J."/>
            <person name="Griggs A."/>
            <person name="Gujja S."/>
            <person name="Heilman E.R."/>
            <person name="Heiman D."/>
            <person name="Hepburn T."/>
            <person name="Howarth C."/>
            <person name="Jen D."/>
            <person name="Larson L."/>
            <person name="Mehta T."/>
            <person name="Neiman D."/>
            <person name="Pearson M."/>
            <person name="Roberts A."/>
            <person name="Saif S."/>
            <person name="Shea T."/>
            <person name="Shenoy N."/>
            <person name="Sisk P."/>
            <person name="Stolte C."/>
            <person name="Sykes S."/>
            <person name="Walk T."/>
            <person name="White J."/>
            <person name="Yandava C."/>
            <person name="Haas B."/>
            <person name="Nusbaum C."/>
            <person name="Birren B."/>
        </authorList>
    </citation>
    <scope>NUCLEOTIDE SEQUENCE</scope>
    <source>
        <strain evidence="7">ATCC 64411</strain>
    </source>
</reference>
<dbReference type="CDD" id="cd16448">
    <property type="entry name" value="RING-H2"/>
    <property type="match status" value="1"/>
</dbReference>
<reference evidence="8" key="4">
    <citation type="journal article" date="2015" name="G3 (Bethesda)">
        <title>Genome sequences of three phytopathogenic species of the Magnaporthaceae family of fungi.</title>
        <authorList>
            <person name="Okagaki L.H."/>
            <person name="Nunes C.C."/>
            <person name="Sailsbery J."/>
            <person name="Clay B."/>
            <person name="Brown D."/>
            <person name="John T."/>
            <person name="Oh Y."/>
            <person name="Young N."/>
            <person name="Fitzgerald M."/>
            <person name="Haas B.J."/>
            <person name="Zeng Q."/>
            <person name="Young S."/>
            <person name="Adiconis X."/>
            <person name="Fan L."/>
            <person name="Levin J.Z."/>
            <person name="Mitchell T.K."/>
            <person name="Okubara P.A."/>
            <person name="Farman M.L."/>
            <person name="Kohn L.M."/>
            <person name="Birren B."/>
            <person name="Ma L.-J."/>
            <person name="Dean R.A."/>
        </authorList>
    </citation>
    <scope>NUCLEOTIDE SEQUENCE</scope>
    <source>
        <strain evidence="8">ATCC 64411 / 73-15</strain>
    </source>
</reference>
<evidence type="ECO:0000313" key="7">
    <source>
        <dbReference type="EMBL" id="KLU87345.1"/>
    </source>
</evidence>
<dbReference type="AlphaFoldDB" id="A0A0C4E1S6"/>
<name>A0A0C4E1S6_MAGP6</name>
<feature type="compositionally biased region" description="Low complexity" evidence="5">
    <location>
        <begin position="295"/>
        <end position="308"/>
    </location>
</feature>
<dbReference type="EMBL" id="ADBL01001538">
    <property type="status" value="NOT_ANNOTATED_CDS"/>
    <property type="molecule type" value="Genomic_DNA"/>
</dbReference>
<dbReference type="VEuPathDB" id="FungiDB:MAPG_06345"/>
<dbReference type="Proteomes" id="UP000011715">
    <property type="component" value="Unassembled WGS sequence"/>
</dbReference>
<dbReference type="PANTHER" id="PTHR14155">
    <property type="entry name" value="RING FINGER DOMAIN-CONTAINING"/>
    <property type="match status" value="1"/>
</dbReference>
<feature type="compositionally biased region" description="Basic residues" evidence="5">
    <location>
        <begin position="78"/>
        <end position="99"/>
    </location>
</feature>
<evidence type="ECO:0000256" key="1">
    <source>
        <dbReference type="ARBA" id="ARBA00022723"/>
    </source>
</evidence>
<dbReference type="GO" id="GO:0008270">
    <property type="term" value="F:zinc ion binding"/>
    <property type="evidence" value="ECO:0007669"/>
    <property type="project" value="UniProtKB-KW"/>
</dbReference>
<dbReference type="OMA" id="HEHMART"/>
<reference evidence="8" key="5">
    <citation type="submission" date="2015-06" db="UniProtKB">
        <authorList>
            <consortium name="EnsemblFungi"/>
        </authorList>
    </citation>
    <scope>IDENTIFICATION</scope>
    <source>
        <strain evidence="8">ATCC 64411</strain>
    </source>
</reference>
<keyword evidence="2 4" id="KW-0863">Zinc-finger</keyword>
<feature type="region of interest" description="Disordered" evidence="5">
    <location>
        <begin position="178"/>
        <end position="235"/>
    </location>
</feature>
<feature type="compositionally biased region" description="Basic residues" evidence="5">
    <location>
        <begin position="106"/>
        <end position="117"/>
    </location>
</feature>
<protein>
    <recommendedName>
        <fullName evidence="6">RING-type domain-containing protein</fullName>
    </recommendedName>
</protein>
<keyword evidence="1" id="KW-0479">Metal-binding</keyword>
<reference evidence="7" key="3">
    <citation type="submission" date="2011-03" db="EMBL/GenBank/DDBJ databases">
        <title>Annotation of Magnaporthe poae ATCC 64411.</title>
        <authorList>
            <person name="Ma L.-J."/>
            <person name="Dead R."/>
            <person name="Young S.K."/>
            <person name="Zeng Q."/>
            <person name="Gargeya S."/>
            <person name="Fitzgerald M."/>
            <person name="Haas B."/>
            <person name="Abouelleil A."/>
            <person name="Alvarado L."/>
            <person name="Arachchi H.M."/>
            <person name="Berlin A."/>
            <person name="Brown A."/>
            <person name="Chapman S.B."/>
            <person name="Chen Z."/>
            <person name="Dunbar C."/>
            <person name="Freedman E."/>
            <person name="Gearin G."/>
            <person name="Gellesch M."/>
            <person name="Goldberg J."/>
            <person name="Griggs A."/>
            <person name="Gujja S."/>
            <person name="Heiman D."/>
            <person name="Howarth C."/>
            <person name="Larson L."/>
            <person name="Lui A."/>
            <person name="MacDonald P.J.P."/>
            <person name="Mehta T."/>
            <person name="Montmayeur A."/>
            <person name="Murphy C."/>
            <person name="Neiman D."/>
            <person name="Pearson M."/>
            <person name="Priest M."/>
            <person name="Roberts A."/>
            <person name="Saif S."/>
            <person name="Shea T."/>
            <person name="Shenoy N."/>
            <person name="Sisk P."/>
            <person name="Stolte C."/>
            <person name="Sykes S."/>
            <person name="Yandava C."/>
            <person name="Wortman J."/>
            <person name="Nusbaum C."/>
            <person name="Birren B."/>
        </authorList>
    </citation>
    <scope>NUCLEOTIDE SEQUENCE</scope>
    <source>
        <strain evidence="7">ATCC 64411</strain>
    </source>
</reference>
<evidence type="ECO:0000256" key="2">
    <source>
        <dbReference type="ARBA" id="ARBA00022771"/>
    </source>
</evidence>
<dbReference type="InterPro" id="IPR053238">
    <property type="entry name" value="RING-H2_zinc_finger"/>
</dbReference>